<dbReference type="Pfam" id="PF08763">
    <property type="entry name" value="Ca_chan_IQ"/>
    <property type="match status" value="1"/>
</dbReference>
<keyword evidence="5 25" id="KW-0812">Transmembrane</keyword>
<keyword evidence="10 25" id="KW-1133">Transmembrane helix</keyword>
<evidence type="ECO:0000256" key="16">
    <source>
        <dbReference type="ARBA" id="ARBA00036634"/>
    </source>
</evidence>
<dbReference type="InterPro" id="IPR014873">
    <property type="entry name" value="VDCC_a1su_IQ"/>
</dbReference>
<feature type="transmembrane region" description="Helical" evidence="25">
    <location>
        <begin position="470"/>
        <end position="488"/>
    </location>
</feature>
<dbReference type="GO" id="GO:0005891">
    <property type="term" value="C:voltage-gated calcium channel complex"/>
    <property type="evidence" value="ECO:0007669"/>
    <property type="project" value="InterPro"/>
</dbReference>
<protein>
    <recommendedName>
        <fullName evidence="23">Voltage-dependent L-type calcium channel subunit alpha</fullName>
    </recommendedName>
</protein>
<keyword evidence="12 25" id="KW-0472">Membrane</keyword>
<dbReference type="PRINTS" id="PR01634">
    <property type="entry name" value="LVDCCALPHA1S"/>
</dbReference>
<dbReference type="InterPro" id="IPR002077">
    <property type="entry name" value="VDCCAlpha1"/>
</dbReference>
<feature type="transmembrane region" description="Helical" evidence="25">
    <location>
        <begin position="1339"/>
        <end position="1362"/>
    </location>
</feature>
<dbReference type="Gene3D" id="1.10.287.70">
    <property type="match status" value="4"/>
</dbReference>
<organism evidence="27 28">
    <name type="scientific">Sciurus vulgaris</name>
    <name type="common">Eurasian red squirrel</name>
    <dbReference type="NCBI Taxonomy" id="55149"/>
    <lineage>
        <taxon>Eukaryota</taxon>
        <taxon>Metazoa</taxon>
        <taxon>Chordata</taxon>
        <taxon>Craniata</taxon>
        <taxon>Vertebrata</taxon>
        <taxon>Euteleostomi</taxon>
        <taxon>Mammalia</taxon>
        <taxon>Eutheria</taxon>
        <taxon>Euarchontoglires</taxon>
        <taxon>Glires</taxon>
        <taxon>Rodentia</taxon>
        <taxon>Sciuromorpha</taxon>
        <taxon>Sciuridae</taxon>
        <taxon>Sciurinae</taxon>
        <taxon>Sciurini</taxon>
        <taxon>Sciurus</taxon>
    </lineage>
</organism>
<evidence type="ECO:0000256" key="22">
    <source>
        <dbReference type="PIRSR" id="PIRSR602077-3"/>
    </source>
</evidence>
<dbReference type="Proteomes" id="UP000694564">
    <property type="component" value="Chromosome 12"/>
</dbReference>
<keyword evidence="8 21" id="KW-0106">Calcium</keyword>
<keyword evidence="6 21" id="KW-0479">Metal-binding</keyword>
<feature type="region of interest" description="Disordered" evidence="24">
    <location>
        <begin position="731"/>
        <end position="757"/>
    </location>
</feature>
<evidence type="ECO:0000256" key="6">
    <source>
        <dbReference type="ARBA" id="ARBA00022723"/>
    </source>
</evidence>
<keyword evidence="3 23" id="KW-0109">Calcium transport</keyword>
<feature type="transmembrane region" description="Helical" evidence="25">
    <location>
        <begin position="1122"/>
        <end position="1140"/>
    </location>
</feature>
<keyword evidence="28" id="KW-1185">Reference proteome</keyword>
<dbReference type="InterPro" id="IPR050599">
    <property type="entry name" value="VDCC_alpha-1_subunit"/>
</dbReference>
<dbReference type="InterPro" id="IPR005450">
    <property type="entry name" value="VDCC_L_a1ssu"/>
</dbReference>
<gene>
    <name evidence="27" type="primary">CACNA1S</name>
</gene>
<feature type="transmembrane region" description="Helical" evidence="25">
    <location>
        <begin position="1248"/>
        <end position="1265"/>
    </location>
</feature>
<feature type="transmembrane region" description="Helical" evidence="25">
    <location>
        <begin position="634"/>
        <end position="661"/>
    </location>
</feature>
<reference evidence="27" key="1">
    <citation type="submission" date="2025-08" db="UniProtKB">
        <authorList>
            <consortium name="Ensembl"/>
        </authorList>
    </citation>
    <scope>IDENTIFICATION</scope>
</reference>
<dbReference type="PRINTS" id="PR00167">
    <property type="entry name" value="CACHANNEL"/>
</dbReference>
<dbReference type="FunFam" id="1.20.120.350:FF:000001">
    <property type="entry name" value="Voltage-dependent L-type calcium channel subunit alpha"/>
    <property type="match status" value="1"/>
</dbReference>
<feature type="transmembrane region" description="Helical" evidence="25">
    <location>
        <begin position="1184"/>
        <end position="1202"/>
    </location>
</feature>
<evidence type="ECO:0000256" key="18">
    <source>
        <dbReference type="ARBA" id="ARBA00056492"/>
    </source>
</evidence>
<feature type="region of interest" description="Disordered" evidence="24">
    <location>
        <begin position="675"/>
        <end position="716"/>
    </location>
</feature>
<reference evidence="27" key="2">
    <citation type="submission" date="2025-09" db="UniProtKB">
        <authorList>
            <consortium name="Ensembl"/>
        </authorList>
    </citation>
    <scope>IDENTIFICATION</scope>
</reference>
<dbReference type="Gene3D" id="1.20.120.350">
    <property type="entry name" value="Voltage-gated potassium channels. Chain C"/>
    <property type="match status" value="4"/>
</dbReference>
<dbReference type="Gene3D" id="6.10.250.2180">
    <property type="match status" value="1"/>
</dbReference>
<comment type="subcellular location">
    <subcellularLocation>
        <location evidence="17">Cell membrane</location>
        <location evidence="17">Sarcolemma</location>
        <location evidence="17">T-tubule</location>
        <topology evidence="17">Multi-pass membrane protein</topology>
    </subcellularLocation>
    <subcellularLocation>
        <location evidence="23">Membrane</location>
        <topology evidence="23">Multi-pass membrane protein</topology>
    </subcellularLocation>
</comment>
<evidence type="ECO:0000259" key="26">
    <source>
        <dbReference type="SMART" id="SM01062"/>
    </source>
</evidence>
<dbReference type="FunFam" id="1.20.120.350:FF:000010">
    <property type="entry name" value="Voltage-dependent L-type calcium channel subunit alpha"/>
    <property type="match status" value="1"/>
</dbReference>
<dbReference type="Gene3D" id="6.10.250.2500">
    <property type="match status" value="1"/>
</dbReference>
<keyword evidence="11" id="KW-0406">Ion transport</keyword>
<keyword evidence="2" id="KW-0597">Phosphoprotein</keyword>
<feature type="domain" description="Voltage-dependent calcium channel alpha-1 subunit IQ" evidence="26">
    <location>
        <begin position="1496"/>
        <end position="1529"/>
    </location>
</feature>
<feature type="transmembrane region" description="Helical" evidence="25">
    <location>
        <begin position="562"/>
        <end position="581"/>
    </location>
</feature>
<feature type="compositionally biased region" description="Acidic residues" evidence="24">
    <location>
        <begin position="742"/>
        <end position="751"/>
    </location>
</feature>
<evidence type="ECO:0000313" key="28">
    <source>
        <dbReference type="Proteomes" id="UP000694564"/>
    </source>
</evidence>
<dbReference type="GO" id="GO:0008331">
    <property type="term" value="F:high voltage-gated calcium channel activity"/>
    <property type="evidence" value="ECO:0007669"/>
    <property type="project" value="TreeGrafter"/>
</dbReference>
<feature type="transmembrane region" description="Helical" evidence="25">
    <location>
        <begin position="916"/>
        <end position="945"/>
    </location>
</feature>
<dbReference type="GO" id="GO:0030315">
    <property type="term" value="C:T-tubule"/>
    <property type="evidence" value="ECO:0007669"/>
    <property type="project" value="UniProtKB-SubCell"/>
</dbReference>
<dbReference type="PANTHER" id="PTHR45628:SF9">
    <property type="entry name" value="VOLTAGE-DEPENDENT L-TYPE CALCIUM CHANNEL SUBUNIT ALPHA-1S"/>
    <property type="match status" value="1"/>
</dbReference>
<evidence type="ECO:0000256" key="5">
    <source>
        <dbReference type="ARBA" id="ARBA00022692"/>
    </source>
</evidence>
<keyword evidence="13" id="KW-1015">Disulfide bond</keyword>
<feature type="binding site" evidence="21">
    <location>
        <position position="292"/>
    </location>
    <ligand>
        <name>Ca(2+)</name>
        <dbReference type="ChEBI" id="CHEBI:29108"/>
    </ligand>
</feature>
<dbReference type="InterPro" id="IPR005821">
    <property type="entry name" value="Ion_trans_dom"/>
</dbReference>
<evidence type="ECO:0000256" key="11">
    <source>
        <dbReference type="ARBA" id="ARBA00023065"/>
    </source>
</evidence>
<dbReference type="FunFam" id="1.10.287.70:FF:000021">
    <property type="entry name" value="Voltage-dependent L-type calcium channel subunit alpha"/>
    <property type="match status" value="1"/>
</dbReference>
<comment type="catalytic activity">
    <reaction evidence="16">
        <text>Ca(2+)(in) = Ca(2+)(out)</text>
        <dbReference type="Rhea" id="RHEA:29671"/>
        <dbReference type="ChEBI" id="CHEBI:29108"/>
    </reaction>
</comment>
<comment type="function">
    <text evidence="18">Pore-forming, alpha-1S subunit of the voltage-gated calcium channel that gives rise to L-type calcium currents in skeletal muscle. Calcium channels containing the alpha-1S subunit play an important role in excitation-contraction coupling in skeletal muscle via their interaction with RYR1, which triggers Ca(2+) release from the sarcplasmic reticulum and ultimately results in muscle contraction. Long-lasting (L-type) calcium channels belong to the 'high-voltage activated' (HVA) group.</text>
</comment>
<evidence type="ECO:0000256" key="4">
    <source>
        <dbReference type="ARBA" id="ARBA00022673"/>
    </source>
</evidence>
<feature type="transmembrane region" description="Helical" evidence="25">
    <location>
        <begin position="311"/>
        <end position="333"/>
    </location>
</feature>
<dbReference type="FunFam" id="1.20.120.350:FF:000040">
    <property type="entry name" value="Voltage-dependent L-type calcium channel subunit alpha"/>
    <property type="match status" value="1"/>
</dbReference>
<feature type="transmembrane region" description="Helical" evidence="25">
    <location>
        <begin position="278"/>
        <end position="299"/>
    </location>
</feature>
<feature type="transmembrane region" description="Helical" evidence="25">
    <location>
        <begin position="795"/>
        <end position="818"/>
    </location>
</feature>
<feature type="transmembrane region" description="Helical" evidence="25">
    <location>
        <begin position="830"/>
        <end position="849"/>
    </location>
</feature>
<evidence type="ECO:0000256" key="13">
    <source>
        <dbReference type="ARBA" id="ARBA00023157"/>
    </source>
</evidence>
<evidence type="ECO:0000256" key="7">
    <source>
        <dbReference type="ARBA" id="ARBA00022737"/>
    </source>
</evidence>
<evidence type="ECO:0000256" key="1">
    <source>
        <dbReference type="ARBA" id="ARBA00022448"/>
    </source>
</evidence>
<evidence type="ECO:0000256" key="12">
    <source>
        <dbReference type="ARBA" id="ARBA00023136"/>
    </source>
</evidence>
<comment type="similarity">
    <text evidence="19">Belongs to the calcium channel alpha-1 subunit (TC 1.A.1.11) family. CACNA1S subfamily.</text>
</comment>
<dbReference type="InterPro" id="IPR027359">
    <property type="entry name" value="Volt_channel_dom_sf"/>
</dbReference>
<dbReference type="Pfam" id="PF16905">
    <property type="entry name" value="GPHH"/>
    <property type="match status" value="1"/>
</dbReference>
<evidence type="ECO:0000256" key="9">
    <source>
        <dbReference type="ARBA" id="ARBA00022882"/>
    </source>
</evidence>
<dbReference type="Ensembl" id="ENSSVLT00005020617.1">
    <property type="protein sequence ID" value="ENSSVLP00005018520.1"/>
    <property type="gene ID" value="ENSSVLG00005014029.1"/>
</dbReference>
<dbReference type="PRINTS" id="PR01630">
    <property type="entry name" value="LVDCCALPHA1"/>
</dbReference>
<dbReference type="PANTHER" id="PTHR45628">
    <property type="entry name" value="VOLTAGE-DEPENDENT CALCIUM CHANNEL TYPE A SUBUNIT ALPHA-1"/>
    <property type="match status" value="1"/>
</dbReference>
<keyword evidence="9 23" id="KW-0851">Voltage-gated channel</keyword>
<evidence type="ECO:0000256" key="21">
    <source>
        <dbReference type="PIRSR" id="PIRSR602077-1"/>
    </source>
</evidence>
<proteinExistence type="inferred from homology"/>
<feature type="transmembrane region" description="Helical" evidence="25">
    <location>
        <begin position="55"/>
        <end position="72"/>
    </location>
</feature>
<feature type="transmembrane region" description="Helical" evidence="25">
    <location>
        <begin position="92"/>
        <end position="112"/>
    </location>
</feature>
<evidence type="ECO:0000256" key="14">
    <source>
        <dbReference type="ARBA" id="ARBA00023180"/>
    </source>
</evidence>
<dbReference type="InterPro" id="IPR031649">
    <property type="entry name" value="GPHH_dom"/>
</dbReference>
<dbReference type="FunFam" id="1.10.287.70:FF:000007">
    <property type="entry name" value="Voltage-dependent L-type calcium channel subunit alpha"/>
    <property type="match status" value="1"/>
</dbReference>
<keyword evidence="15" id="KW-0407">Ion channel</keyword>
<accession>A0A8D2D3A8</accession>
<evidence type="ECO:0000256" key="3">
    <source>
        <dbReference type="ARBA" id="ARBA00022568"/>
    </source>
</evidence>
<dbReference type="Pfam" id="PF00520">
    <property type="entry name" value="Ion_trans"/>
    <property type="match status" value="4"/>
</dbReference>
<evidence type="ECO:0000256" key="2">
    <source>
        <dbReference type="ARBA" id="ARBA00022553"/>
    </source>
</evidence>
<evidence type="ECO:0000256" key="17">
    <source>
        <dbReference type="ARBA" id="ARBA00037842"/>
    </source>
</evidence>
<keyword evidence="4 23" id="KW-0107">Calcium channel</keyword>
<dbReference type="GO" id="GO:0046872">
    <property type="term" value="F:metal ion binding"/>
    <property type="evidence" value="ECO:0007669"/>
    <property type="project" value="UniProtKB-KW"/>
</dbReference>
<feature type="transmembrane region" description="Helical" evidence="25">
    <location>
        <begin position="433"/>
        <end position="450"/>
    </location>
</feature>
<comment type="subunit">
    <text evidence="20">Component of a calcium channel complex consisting of a pore-forming alpha subunit (CACNA1S) and the ancillary subunits CACNB1 or CACNB2, CACNG1 and CACNA2D1. The channel complex contains alpha, beta, gamma and delta subunits in a 1:1:1:1 ratio, i.e. it contains either CACNB1 or CACNB2. CACNA1S channel activity is modulated by the auxiliary subunits (CACNB1 or CACNB2, CACNG1 and CACNA2D1). Interacts with DYSF and JSRP1. Interacts with RYR1. Interacts with STAC, STAC2 and STAC3 (via their SH3 domains). Interacts with CALM.</text>
</comment>
<dbReference type="FunFam" id="1.20.120.350:FF:000006">
    <property type="entry name" value="Voltage-dependent L-type calcium channel subunit alpha"/>
    <property type="match status" value="1"/>
</dbReference>
<feature type="transmembrane region" description="Helical" evidence="25">
    <location>
        <begin position="124"/>
        <end position="145"/>
    </location>
</feature>
<feature type="glycosylation site" description="N-linked (GlcNAc...) asparagine" evidence="22">
    <location>
        <position position="79"/>
    </location>
</feature>
<sequence>MEPSSPQDEGPRKKQPKKPVPEILPRPPRALFCLTLQNPLRKACISIVEWKPFETIILLTIFANCVALAVYLPMPEEDNNTLNLGLEKLEYFFLIVFSIEAAMKIIAYGFLFHQDAYLRSGWNVLDFIIVFLGVFTVILEQVNVIQSNTAPMSSKGAGLDVKALRAFRVLRPLRLVSGVPSLQVVLNSIFKAMLPLFHIALLVLFMVIIYAIIGLELFKGKMHKTCYFIGTDIVATVENEKPSPCARTGSGRPCTINGSECRGGWPGPNHGITHFDNFGFSMLTVYQCITMEGWTDVLYWVNDAIGNEWPWIYFVTLILLGSFFILNLVLGVLSGEFTKEREKAKSRGTFQKLREKQQLEEDLRGYMSWITQGEVMDVEDLREGRLSLDGGGSDTESLYEIEGLNKIIQFIRHWRQWNRVFRRKCHDLVKSKVFYWLVILIVALNTLSIASEHHNQPLWLTHLQDVANRVLLSLFTIEMLMKMYGLGLRQYFMSIFNRFDCFVVCSGILEILLVESGAMSPLGISVLRCIRLLRIFKITKYWTSLSNLVASLLNSIRSIASLLLLLFLFIIIFALLGMQLFGGRYDFEDTEVRRSNFDNFPQALISVFQVLTGEDWNSVMYNGIMAYGGPSYPGVLVCIYFIILFICGNYILLNVFLAIAVDNLAEAESLTSAQKAKAEERKRRKMSKGLPDKSEEEKSMMAKKLEQKPKGEGIPTTAKLKIDEFESNVNEVKDPYPSADFPGDDEEDEPEIPVSPRPRPLAELQLKEKAVPIPEASSFFIFSPTNKIRVLCHRIVNATWFTNFILLFILLSSAALAAEDPIRAESVRNQILGYFDIAFTSVFTVEIVLKMTTYGAFLHKGSFCRNYFNILDLLVVAVSLISMGLESSAISVVKILRVLRVLRPLRAINRAKGLKHVVQCVFVAIRTIGNIVLVTTLLQFMFACIGVQLFKGKFFSCNDLSKMTEEECRGYYYVYKDGDPTQIELRPRQWIHNDFHFDNVLSAMMSLFTVSTFEGWPQLLYKAIDSNEEDTGPIYNNRVEMAIFFIIYIILIAFFMMNIFVGFVIVTFQEQGETEYKNCELDKNQRQCVQYALKARPLRCYIPKNPYQYQVWYVVTSSYFEYLMFALIMLNTICLGMQHYNQSEEMNHISDILNVAFTIIFTLEMVLKLMAFKARGYFGDPWNVFDFLIVIGSIIDVILSEIDDPDESARISSAFFRLFRVMRLIKLLSRAEGVRTLLWTFIKSFQALPYVALLIVMLFFIYAVIGMQMFGKIAMVDGTQINRNNNFQTFPQAVLLLFRCATGEAWQEILLACSYGKLCDPESDYAPGEEYTCGTNFAYYYFISFYMLCAFLIINLFVAVIMDNFDYLTRDWSILGPHHLDEFKAIWAEYDPEAKGRIKHLDVVTLLRRIQPPLGFGKFCPHRVACKRLVGMNMPLNSDGTVTFNATLFALVRTALKIKTEGNFEQANEELRAIIKKIWKRTSMKLLDQVIPPIGDDEVTVGKFYATFLIQEHFRKFMKRQEEYYGYRPKKDTIQIQAGLRTIEEEAAPEIHRTISGDLTAEEELERAMVEAAMEEGIFRRTGGLFGQVDNFLERTNSLPPVMANQRPLQFAEIEMEELESPVFLEDFPHDPRTNPLARANTNNANANVARGNSDRSNSSAFSSVHYEREFPGETETPAARGGTFGQACKALGPLSKPQVEKLKGQLTCQTPPVPCQRRRVELPILEERKCSVPGSLHVEASHSRSSEESSSRCPAPATALLIQEALVRGGLDSLAADANFVMATGQALADACQMEPEEVEVAATELLRKRQTPEGTPGALEDLSLGSSLGSLDQYQGSQETLIPPRL</sequence>
<evidence type="ECO:0000256" key="19">
    <source>
        <dbReference type="ARBA" id="ARBA00061374"/>
    </source>
</evidence>
<keyword evidence="14 22" id="KW-0325">Glycoprotein</keyword>
<dbReference type="InterPro" id="IPR005446">
    <property type="entry name" value="VDCC_L_a1su"/>
</dbReference>
<feature type="compositionally biased region" description="Basic and acidic residues" evidence="24">
    <location>
        <begin position="690"/>
        <end position="711"/>
    </location>
</feature>
<feature type="binding site" evidence="21">
    <location>
        <position position="1014"/>
    </location>
    <ligand>
        <name>Ca(2+)</name>
        <dbReference type="ChEBI" id="CHEBI:29108"/>
    </ligand>
</feature>
<dbReference type="SUPFAM" id="SSF81324">
    <property type="entry name" value="Voltage-gated potassium channels"/>
    <property type="match status" value="4"/>
</dbReference>
<feature type="transmembrane region" description="Helical" evidence="25">
    <location>
        <begin position="1042"/>
        <end position="1068"/>
    </location>
</feature>
<dbReference type="SMART" id="SM01062">
    <property type="entry name" value="Ca_chan_IQ"/>
    <property type="match status" value="1"/>
</dbReference>
<keyword evidence="7" id="KW-0677">Repeat</keyword>
<dbReference type="FunFam" id="1.10.287.70:FF:000009">
    <property type="entry name" value="Voltage-dependent L-type calcium channel subunit alpha"/>
    <property type="match status" value="1"/>
</dbReference>
<dbReference type="OrthoDB" id="431720at2759"/>
<dbReference type="FunFam" id="1.10.238.10:FF:000063">
    <property type="entry name" value="Voltage-dependent N-type calcium channel subunit alpha"/>
    <property type="match status" value="1"/>
</dbReference>
<evidence type="ECO:0000256" key="15">
    <source>
        <dbReference type="ARBA" id="ARBA00023303"/>
    </source>
</evidence>
<feature type="transmembrane region" description="Helical" evidence="25">
    <location>
        <begin position="1152"/>
        <end position="1172"/>
    </location>
</feature>
<evidence type="ECO:0000256" key="20">
    <source>
        <dbReference type="ARBA" id="ARBA00064775"/>
    </source>
</evidence>
<feature type="region of interest" description="Disordered" evidence="24">
    <location>
        <begin position="1"/>
        <end position="24"/>
    </location>
</feature>
<feature type="transmembrane region" description="Helical" evidence="25">
    <location>
        <begin position="196"/>
        <end position="218"/>
    </location>
</feature>
<evidence type="ECO:0000313" key="27">
    <source>
        <dbReference type="Ensembl" id="ENSSVLP00005018520.1"/>
    </source>
</evidence>
<feature type="glycosylation site" description="N-linked (GlcNAc...) asparagine" evidence="22">
    <location>
        <position position="257"/>
    </location>
</feature>
<evidence type="ECO:0000256" key="10">
    <source>
        <dbReference type="ARBA" id="ARBA00022989"/>
    </source>
</evidence>
<name>A0A8D2D3A8_SCIVU</name>
<evidence type="ECO:0000256" key="8">
    <source>
        <dbReference type="ARBA" id="ARBA00022837"/>
    </source>
</evidence>
<dbReference type="GeneTree" id="ENSGT00940000158289"/>
<evidence type="ECO:0000256" key="24">
    <source>
        <dbReference type="SAM" id="MobiDB-lite"/>
    </source>
</evidence>
<evidence type="ECO:0000256" key="25">
    <source>
        <dbReference type="SAM" id="Phobius"/>
    </source>
</evidence>
<dbReference type="GO" id="GO:0098703">
    <property type="term" value="P:calcium ion import across plasma membrane"/>
    <property type="evidence" value="ECO:0007669"/>
    <property type="project" value="TreeGrafter"/>
</dbReference>
<feature type="binding site" evidence="21">
    <location>
        <position position="614"/>
    </location>
    <ligand>
        <name>Ca(2+)</name>
        <dbReference type="ChEBI" id="CHEBI:29108"/>
    </ligand>
</feature>
<comment type="function">
    <text evidence="23">Voltage-sensitive calcium channels (VSCC) mediate the entry of calcium ions into excitable cells and are also involved in a variety of calcium-dependent processes, including muscle contraction, hormone or neurotransmitter release, gene expression, cell motility, cell division and cell death.</text>
</comment>
<evidence type="ECO:0000256" key="23">
    <source>
        <dbReference type="RuleBase" id="RU003808"/>
    </source>
</evidence>
<keyword evidence="1" id="KW-0813">Transport</keyword>